<feature type="compositionally biased region" description="Pro residues" evidence="1">
    <location>
        <begin position="35"/>
        <end position="61"/>
    </location>
</feature>
<comment type="caution">
    <text evidence="3">The sequence shown here is derived from an EMBL/GenBank/DDBJ whole genome shotgun (WGS) entry which is preliminary data.</text>
</comment>
<sequence>MKLPITLFSLCLAVIAAAQADSGLKGSVKGEGAPAPAPPKAKVPIPPKVDNPPKPPIKPAAKPPSSLFPCKYSCPLRDTVGTPLAKKLSAFGWDFDGYFVKAAQGRAGKGKGETKGKGWYDIFECVHWNIYTVAKQLSIAGLLLIFTLSTVVQAAPLLPHSTASTLGLSDKSDATASAHVGHGVVDFNPSGDVYNEAQLHVINHHTAHTGSLGPHDKAHAPLIHPPQLKKDGKAQEVVLAKRFSFKGAIHHIGHAIHKVAHDVKHAAHFIAHNGPKIAKIGLKIAATASQVAGKAARFMPGMGPLAGKAMTEASKRLNKASDAIHAHIGGKFGAVMNGMNKAQHIVDRIP</sequence>
<evidence type="ECO:0000313" key="4">
    <source>
        <dbReference type="Proteomes" id="UP000567179"/>
    </source>
</evidence>
<reference evidence="3 4" key="1">
    <citation type="journal article" date="2020" name="ISME J.">
        <title>Uncovering the hidden diversity of litter-decomposition mechanisms in mushroom-forming fungi.</title>
        <authorList>
            <person name="Floudas D."/>
            <person name="Bentzer J."/>
            <person name="Ahren D."/>
            <person name="Johansson T."/>
            <person name="Persson P."/>
            <person name="Tunlid A."/>
        </authorList>
    </citation>
    <scope>NUCLEOTIDE SEQUENCE [LARGE SCALE GENOMIC DNA]</scope>
    <source>
        <strain evidence="3 4">CBS 101986</strain>
    </source>
</reference>
<dbReference type="EMBL" id="JAACJJ010000016">
    <property type="protein sequence ID" value="KAF5324362.1"/>
    <property type="molecule type" value="Genomic_DNA"/>
</dbReference>
<keyword evidence="2" id="KW-0732">Signal</keyword>
<dbReference type="OrthoDB" id="3058140at2759"/>
<evidence type="ECO:0000313" key="3">
    <source>
        <dbReference type="EMBL" id="KAF5324362.1"/>
    </source>
</evidence>
<feature type="chain" id="PRO_5034712505" evidence="2">
    <location>
        <begin position="21"/>
        <end position="350"/>
    </location>
</feature>
<dbReference type="AlphaFoldDB" id="A0A8H5BJF1"/>
<evidence type="ECO:0000256" key="2">
    <source>
        <dbReference type="SAM" id="SignalP"/>
    </source>
</evidence>
<feature type="region of interest" description="Disordered" evidence="1">
    <location>
        <begin position="26"/>
        <end position="61"/>
    </location>
</feature>
<organism evidence="3 4">
    <name type="scientific">Psilocybe cf. subviscida</name>
    <dbReference type="NCBI Taxonomy" id="2480587"/>
    <lineage>
        <taxon>Eukaryota</taxon>
        <taxon>Fungi</taxon>
        <taxon>Dikarya</taxon>
        <taxon>Basidiomycota</taxon>
        <taxon>Agaricomycotina</taxon>
        <taxon>Agaricomycetes</taxon>
        <taxon>Agaricomycetidae</taxon>
        <taxon>Agaricales</taxon>
        <taxon>Agaricineae</taxon>
        <taxon>Strophariaceae</taxon>
        <taxon>Psilocybe</taxon>
    </lineage>
</organism>
<proteinExistence type="predicted"/>
<name>A0A8H5BJF1_9AGAR</name>
<protein>
    <submittedName>
        <fullName evidence="3">Uncharacterized protein</fullName>
    </submittedName>
</protein>
<accession>A0A8H5BJF1</accession>
<dbReference type="Proteomes" id="UP000567179">
    <property type="component" value="Unassembled WGS sequence"/>
</dbReference>
<gene>
    <name evidence="3" type="ORF">D9619_011104</name>
</gene>
<feature type="signal peptide" evidence="2">
    <location>
        <begin position="1"/>
        <end position="20"/>
    </location>
</feature>
<keyword evidence="4" id="KW-1185">Reference proteome</keyword>
<evidence type="ECO:0000256" key="1">
    <source>
        <dbReference type="SAM" id="MobiDB-lite"/>
    </source>
</evidence>